<reference evidence="4" key="1">
    <citation type="submission" date="2019-11" db="EMBL/GenBank/DDBJ databases">
        <title>Complete mitogenomes of the marine picoplanktonic green algae Prasinoderma sp. MBIC 10622 and Prasinococcus capsulatus CCMP 1194 (Palmophyllophyceae).</title>
        <authorList>
            <person name="Turmel M."/>
            <person name="Otis C."/>
            <person name="Lemieux C."/>
        </authorList>
    </citation>
    <scope>NUCLEOTIDE SEQUENCE</scope>
</reference>
<dbReference type="EMBL" id="MN662312">
    <property type="protein sequence ID" value="QGN73972.1"/>
    <property type="molecule type" value="Genomic_DNA"/>
</dbReference>
<geneLocation type="mitochondrion" evidence="4"/>
<evidence type="ECO:0000256" key="2">
    <source>
        <dbReference type="ARBA" id="ARBA00022980"/>
    </source>
</evidence>
<gene>
    <name evidence="4" type="primary">rps14</name>
</gene>
<dbReference type="Pfam" id="PF00253">
    <property type="entry name" value="Ribosomal_S14"/>
    <property type="match status" value="1"/>
</dbReference>
<accession>A0A650AKM8</accession>
<dbReference type="PANTHER" id="PTHR19836:SF19">
    <property type="entry name" value="SMALL RIBOSOMAL SUBUNIT PROTEIN US14M"/>
    <property type="match status" value="1"/>
</dbReference>
<evidence type="ECO:0000313" key="4">
    <source>
        <dbReference type="EMBL" id="QGN73972.1"/>
    </source>
</evidence>
<keyword evidence="3" id="KW-0687">Ribonucleoprotein</keyword>
<dbReference type="Gene3D" id="1.10.287.1480">
    <property type="match status" value="1"/>
</dbReference>
<dbReference type="InterPro" id="IPR001209">
    <property type="entry name" value="Ribosomal_uS14"/>
</dbReference>
<evidence type="ECO:0000256" key="3">
    <source>
        <dbReference type="ARBA" id="ARBA00023274"/>
    </source>
</evidence>
<name>A0A650AKM8_9VIRI</name>
<organism evidence="4">
    <name type="scientific">Prasinococcus sp. CCMP1194</name>
    <dbReference type="NCBI Taxonomy" id="110672"/>
    <lineage>
        <taxon>Eukaryota</taxon>
        <taxon>Viridiplantae</taxon>
        <taxon>Prasinodermophyta</taxon>
        <taxon>Palmophyllophyceae</taxon>
        <taxon>Prasinococcales</taxon>
        <taxon>Prasinococcaceae</taxon>
        <taxon>Prasinococcus</taxon>
    </lineage>
</organism>
<evidence type="ECO:0000256" key="1">
    <source>
        <dbReference type="ARBA" id="ARBA00009083"/>
    </source>
</evidence>
<dbReference type="PANTHER" id="PTHR19836">
    <property type="entry name" value="30S RIBOSOMAL PROTEIN S14"/>
    <property type="match status" value="1"/>
</dbReference>
<keyword evidence="2 4" id="KW-0689">Ribosomal protein</keyword>
<protein>
    <submittedName>
        <fullName evidence="4">Ribosomal protein S14</fullName>
    </submittedName>
</protein>
<proteinExistence type="inferred from homology"/>
<dbReference type="GO" id="GO:0006412">
    <property type="term" value="P:translation"/>
    <property type="evidence" value="ECO:0007669"/>
    <property type="project" value="InterPro"/>
</dbReference>
<dbReference type="SUPFAM" id="SSF57716">
    <property type="entry name" value="Glucocorticoid receptor-like (DNA-binding domain)"/>
    <property type="match status" value="1"/>
</dbReference>
<keyword evidence="4" id="KW-0496">Mitochondrion</keyword>
<sequence length="96" mass="11108">MSSPLQRDMIRRHRASTQEPSRILLKALARKGHPNERFRAFLDLSKKPTDGSFVRVRKRCSLTGRSRGLVHRSIPFSRILFKKRASQGLLPMVKKL</sequence>
<dbReference type="AlphaFoldDB" id="A0A650AKM8"/>
<dbReference type="GO" id="GO:0003735">
    <property type="term" value="F:structural constituent of ribosome"/>
    <property type="evidence" value="ECO:0007669"/>
    <property type="project" value="InterPro"/>
</dbReference>
<dbReference type="GO" id="GO:0005763">
    <property type="term" value="C:mitochondrial small ribosomal subunit"/>
    <property type="evidence" value="ECO:0007669"/>
    <property type="project" value="TreeGrafter"/>
</dbReference>
<comment type="similarity">
    <text evidence="1">Belongs to the universal ribosomal protein uS14 family.</text>
</comment>